<comment type="caution">
    <text evidence="1">The sequence shown here is derived from an EMBL/GenBank/DDBJ whole genome shotgun (WGS) entry which is preliminary data.</text>
</comment>
<organism evidence="1 2">
    <name type="scientific">Planktothrix rubescens CCAP 1459/22</name>
    <dbReference type="NCBI Taxonomy" id="329571"/>
    <lineage>
        <taxon>Bacteria</taxon>
        <taxon>Bacillati</taxon>
        <taxon>Cyanobacteriota</taxon>
        <taxon>Cyanophyceae</taxon>
        <taxon>Oscillatoriophycideae</taxon>
        <taxon>Oscillatoriales</taxon>
        <taxon>Microcoleaceae</taxon>
        <taxon>Planktothrix</taxon>
    </lineage>
</organism>
<name>A0A6J7ZJ87_PLARU</name>
<dbReference type="EMBL" id="LR812490">
    <property type="protein sequence ID" value="CAC5343945.1"/>
    <property type="molecule type" value="Genomic_DNA"/>
</dbReference>
<evidence type="ECO:0000313" key="1">
    <source>
        <dbReference type="EMBL" id="CAC5343945.1"/>
    </source>
</evidence>
<keyword evidence="2" id="KW-1185">Reference proteome</keyword>
<protein>
    <submittedName>
        <fullName evidence="1">Uncharacterized protein</fullName>
    </submittedName>
</protein>
<dbReference type="AlphaFoldDB" id="A0A6J7ZJ87"/>
<accession>A0A6J7ZJ87</accession>
<proteinExistence type="predicted"/>
<dbReference type="EMBL" id="CZCZ02000014">
    <property type="protein sequence ID" value="CAC5343945.1"/>
    <property type="molecule type" value="Genomic_DNA"/>
</dbReference>
<reference evidence="1" key="1">
    <citation type="submission" date="2020-05" db="EMBL/GenBank/DDBJ databases">
        <authorList>
            <consortium name="Genoscope - CEA"/>
            <person name="William W."/>
        </authorList>
    </citation>
    <scope>NUCLEOTIDE SEQUENCE [LARGE SCALE GENOMIC DNA]</scope>
    <source>
        <strain evidence="1">PCC 7821</strain>
    </source>
</reference>
<dbReference type="Proteomes" id="UP000196521">
    <property type="component" value="Chromosome"/>
</dbReference>
<gene>
    <name evidence="1" type="ORF">PLAN_40360</name>
</gene>
<evidence type="ECO:0000313" key="2">
    <source>
        <dbReference type="Proteomes" id="UP000196521"/>
    </source>
</evidence>
<sequence length="40" mass="4754">MHKIASLLMQDCPFNFSQVSLHLYPFYQLINLTYNTKMSD</sequence>